<evidence type="ECO:0000313" key="3">
    <source>
        <dbReference type="Proteomes" id="UP000216943"/>
    </source>
</evidence>
<name>A0A269TIG3_9BACT</name>
<gene>
    <name evidence="2" type="ORF">CJJ23_03080</name>
</gene>
<keyword evidence="1" id="KW-0812">Transmembrane</keyword>
<sequence>MLNDWIEDKEETISTVSFSSIIILLSLIFILMMWIINRKYLKTNLVVKNDLENKVKIETYLFKNQQDFISTNISDYFNDSAISYPLNRRYLKKYNDYLKNNFSNDIEEQFKIANILFLPFSPILYFLKWKSKIYYHGLYKYIFTAVHYKQNVS</sequence>
<comment type="caution">
    <text evidence="2">The sequence shown here is derived from an EMBL/GenBank/DDBJ whole genome shotgun (WGS) entry which is preliminary data.</text>
</comment>
<reference evidence="3" key="1">
    <citation type="submission" date="2017-08" db="EMBL/GenBank/DDBJ databases">
        <authorList>
            <person name="Alvarez-Ponce D."/>
            <person name="Weitzman C.L."/>
            <person name="Tillett R.L."/>
            <person name="Sandmeier F.C."/>
            <person name="Tracy C.R."/>
        </authorList>
    </citation>
    <scope>NUCLEOTIDE SEQUENCE [LARGE SCALE GENOMIC DNA]</scope>
    <source>
        <strain evidence="3">723</strain>
    </source>
</reference>
<feature type="transmembrane region" description="Helical" evidence="1">
    <location>
        <begin position="12"/>
        <end position="36"/>
    </location>
</feature>
<dbReference type="EMBL" id="NQNY01000009">
    <property type="protein sequence ID" value="PAK21234.1"/>
    <property type="molecule type" value="Genomic_DNA"/>
</dbReference>
<dbReference type="Proteomes" id="UP000216943">
    <property type="component" value="Unassembled WGS sequence"/>
</dbReference>
<keyword evidence="1" id="KW-0472">Membrane</keyword>
<proteinExistence type="predicted"/>
<organism evidence="2 3">
    <name type="scientific">Mycoplasmopsis agassizii</name>
    <dbReference type="NCBI Taxonomy" id="33922"/>
    <lineage>
        <taxon>Bacteria</taxon>
        <taxon>Bacillati</taxon>
        <taxon>Mycoplasmatota</taxon>
        <taxon>Mycoplasmoidales</taxon>
        <taxon>Metamycoplasmataceae</taxon>
        <taxon>Mycoplasmopsis</taxon>
    </lineage>
</organism>
<accession>A0A269TIG3</accession>
<protein>
    <submittedName>
        <fullName evidence="2">Uncharacterized protein</fullName>
    </submittedName>
</protein>
<evidence type="ECO:0000256" key="1">
    <source>
        <dbReference type="SAM" id="Phobius"/>
    </source>
</evidence>
<evidence type="ECO:0000313" key="2">
    <source>
        <dbReference type="EMBL" id="PAK21234.1"/>
    </source>
</evidence>
<dbReference type="AlphaFoldDB" id="A0A269TIG3"/>
<keyword evidence="1" id="KW-1133">Transmembrane helix</keyword>